<protein>
    <submittedName>
        <fullName evidence="1">Uncharacterized protein</fullName>
    </submittedName>
</protein>
<dbReference type="RefSeq" id="WP_170054671.1">
    <property type="nucleotide sequence ID" value="NZ_JABBKX010000004.1"/>
</dbReference>
<keyword evidence="2" id="KW-1185">Reference proteome</keyword>
<sequence>MSLNPNFRIPFEPLPRAGFWAARLPANVLCAARTVILAAEAEAPASVIRRGIPGLCQLRRADLSMEEFARFGFKSLLLRIIAGEEAGSEPEMVRVLFELDASDGQLLAPPGSFAVRHEDGLDVSIAVSVAGEPFPRLRLELWIT</sequence>
<dbReference type="Proteomes" id="UP000548582">
    <property type="component" value="Unassembled WGS sequence"/>
</dbReference>
<dbReference type="AlphaFoldDB" id="A0A848ED13"/>
<dbReference type="EMBL" id="JABBKX010000004">
    <property type="protein sequence ID" value="NMJ42454.1"/>
    <property type="molecule type" value="Genomic_DNA"/>
</dbReference>
<organism evidence="1 2">
    <name type="scientific">Neoroseomonas marina</name>
    <dbReference type="NCBI Taxonomy" id="1232220"/>
    <lineage>
        <taxon>Bacteria</taxon>
        <taxon>Pseudomonadati</taxon>
        <taxon>Pseudomonadota</taxon>
        <taxon>Alphaproteobacteria</taxon>
        <taxon>Acetobacterales</taxon>
        <taxon>Acetobacteraceae</taxon>
        <taxon>Neoroseomonas</taxon>
    </lineage>
</organism>
<gene>
    <name evidence="1" type="ORF">GWK16_14495</name>
</gene>
<proteinExistence type="predicted"/>
<reference evidence="1 2" key="1">
    <citation type="submission" date="2020-03" db="EMBL/GenBank/DDBJ databases">
        <authorList>
            <person name="Sun Q."/>
        </authorList>
    </citation>
    <scope>NUCLEOTIDE SEQUENCE [LARGE SCALE GENOMIC DNA]</scope>
    <source>
        <strain evidence="1 2">JC162</strain>
    </source>
</reference>
<accession>A0A848ED13</accession>
<evidence type="ECO:0000313" key="2">
    <source>
        <dbReference type="Proteomes" id="UP000548582"/>
    </source>
</evidence>
<comment type="caution">
    <text evidence="1">The sequence shown here is derived from an EMBL/GenBank/DDBJ whole genome shotgun (WGS) entry which is preliminary data.</text>
</comment>
<evidence type="ECO:0000313" key="1">
    <source>
        <dbReference type="EMBL" id="NMJ42454.1"/>
    </source>
</evidence>
<name>A0A848ED13_9PROT</name>